<dbReference type="Pfam" id="PF11167">
    <property type="entry name" value="DUF2953"/>
    <property type="match status" value="1"/>
</dbReference>
<organism evidence="2 3">
    <name type="scientific">Melghirimyces algeriensis</name>
    <dbReference type="NCBI Taxonomy" id="910412"/>
    <lineage>
        <taxon>Bacteria</taxon>
        <taxon>Bacillati</taxon>
        <taxon>Bacillota</taxon>
        <taxon>Bacilli</taxon>
        <taxon>Bacillales</taxon>
        <taxon>Thermoactinomycetaceae</taxon>
        <taxon>Melghirimyces</taxon>
    </lineage>
</organism>
<accession>A0A521B2D0</accession>
<feature type="transmembrane region" description="Helical" evidence="1">
    <location>
        <begin position="6"/>
        <end position="26"/>
    </location>
</feature>
<gene>
    <name evidence="2" type="ORF">SAMN06264849_101505</name>
</gene>
<dbReference type="EMBL" id="FXTI01000001">
    <property type="protein sequence ID" value="SMO41206.1"/>
    <property type="molecule type" value="Genomic_DNA"/>
</dbReference>
<sequence>MDVIWKLLLGAILIILMIFPLTSVRIQVRYWRKEEKDHLEVYVRLFWGLIRFKSTLPSFRLDQTGVSFWREQDTRQVSDAKKKGRISLKNIKQFRAKLSRIRRQIASFNHITLEVSRRFLRHVVCERLRWDTSVGTGDAASTGVLTGVIWGVKTSLVGFAGSYIRWACPPRLNVQPLFNNDKVETTLDSIIRFRIGYAIVAVIRLLIRFVRNNKGGEEGWQSTQFKA</sequence>
<evidence type="ECO:0000256" key="1">
    <source>
        <dbReference type="SAM" id="Phobius"/>
    </source>
</evidence>
<evidence type="ECO:0008006" key="4">
    <source>
        <dbReference type="Google" id="ProtNLM"/>
    </source>
</evidence>
<reference evidence="2 3" key="1">
    <citation type="submission" date="2017-05" db="EMBL/GenBank/DDBJ databases">
        <authorList>
            <person name="Varghese N."/>
            <person name="Submissions S."/>
        </authorList>
    </citation>
    <scope>NUCLEOTIDE SEQUENCE [LARGE SCALE GENOMIC DNA]</scope>
    <source>
        <strain evidence="2 3">DSM 45474</strain>
    </source>
</reference>
<evidence type="ECO:0000313" key="2">
    <source>
        <dbReference type="EMBL" id="SMO41206.1"/>
    </source>
</evidence>
<keyword evidence="1" id="KW-0472">Membrane</keyword>
<proteinExistence type="predicted"/>
<dbReference type="Proteomes" id="UP000315636">
    <property type="component" value="Unassembled WGS sequence"/>
</dbReference>
<keyword evidence="3" id="KW-1185">Reference proteome</keyword>
<keyword evidence="1" id="KW-0812">Transmembrane</keyword>
<dbReference type="AlphaFoldDB" id="A0A521B2D0"/>
<evidence type="ECO:0000313" key="3">
    <source>
        <dbReference type="Proteomes" id="UP000315636"/>
    </source>
</evidence>
<dbReference type="InterPro" id="IPR021338">
    <property type="entry name" value="DUF2953"/>
</dbReference>
<keyword evidence="1" id="KW-1133">Transmembrane helix</keyword>
<protein>
    <recommendedName>
        <fullName evidence="4">DUF2953 domain-containing protein</fullName>
    </recommendedName>
</protein>
<name>A0A521B2D0_9BACL</name>